<proteinExistence type="predicted"/>
<sequence length="157" mass="18216">MVQDNLRQSSMVLGKEHSGLYYLLKEPYYESQSLPQKPPMGGWRAPRALVAWDKVVMPTGLRVKVVEVQKYKLPTEDGRKWQMRFMPDRRYNSKPVVSIFLFFGGAKGQQGIDIHTSVEACMSEYDRIGWHIVERMSLQLQGENSDFHSYHLNHLEG</sequence>
<organism evidence="1 2">
    <name type="scientific">Carnegiea gigantea</name>
    <dbReference type="NCBI Taxonomy" id="171969"/>
    <lineage>
        <taxon>Eukaryota</taxon>
        <taxon>Viridiplantae</taxon>
        <taxon>Streptophyta</taxon>
        <taxon>Embryophyta</taxon>
        <taxon>Tracheophyta</taxon>
        <taxon>Spermatophyta</taxon>
        <taxon>Magnoliopsida</taxon>
        <taxon>eudicotyledons</taxon>
        <taxon>Gunneridae</taxon>
        <taxon>Pentapetalae</taxon>
        <taxon>Caryophyllales</taxon>
        <taxon>Cactineae</taxon>
        <taxon>Cactaceae</taxon>
        <taxon>Cactoideae</taxon>
        <taxon>Echinocereeae</taxon>
        <taxon>Carnegiea</taxon>
    </lineage>
</organism>
<dbReference type="Proteomes" id="UP001153076">
    <property type="component" value="Unassembled WGS sequence"/>
</dbReference>
<dbReference type="EMBL" id="JAKOGI010000533">
    <property type="protein sequence ID" value="KAJ8433510.1"/>
    <property type="molecule type" value="Genomic_DNA"/>
</dbReference>
<dbReference type="AlphaFoldDB" id="A0A9Q1JZ42"/>
<reference evidence="1" key="1">
    <citation type="submission" date="2022-04" db="EMBL/GenBank/DDBJ databases">
        <title>Carnegiea gigantea Genome sequencing and assembly v2.</title>
        <authorList>
            <person name="Copetti D."/>
            <person name="Sanderson M.J."/>
            <person name="Burquez A."/>
            <person name="Wojciechowski M.F."/>
        </authorList>
    </citation>
    <scope>NUCLEOTIDE SEQUENCE</scope>
    <source>
        <strain evidence="1">SGP5-SGP5p</strain>
        <tissue evidence="1">Aerial part</tissue>
    </source>
</reference>
<accession>A0A9Q1JZ42</accession>
<name>A0A9Q1JZ42_9CARY</name>
<keyword evidence="2" id="KW-1185">Reference proteome</keyword>
<protein>
    <submittedName>
        <fullName evidence="1">Uncharacterized protein</fullName>
    </submittedName>
</protein>
<comment type="caution">
    <text evidence="1">The sequence shown here is derived from an EMBL/GenBank/DDBJ whole genome shotgun (WGS) entry which is preliminary data.</text>
</comment>
<evidence type="ECO:0000313" key="1">
    <source>
        <dbReference type="EMBL" id="KAJ8433510.1"/>
    </source>
</evidence>
<evidence type="ECO:0000313" key="2">
    <source>
        <dbReference type="Proteomes" id="UP001153076"/>
    </source>
</evidence>
<gene>
    <name evidence="1" type="ORF">Cgig2_013427</name>
</gene>